<keyword evidence="5" id="KW-0408">Iron</keyword>
<keyword evidence="2" id="KW-0479">Metal-binding</keyword>
<sequence length="699" mass="77012">MPEIKILTGTQAAAFAAKLARPGVIAAYPITPQTATIEYIAEFVANGSLDCEYVKAESEHSVLAICITASQSGVRTFTATSSQGLAYMHEMVFWAAGSRTPVVMANINRCMGPPWSIYSDQNDSLAERDTGWIQFYCESCQEVLDTTIMAFRFAEKVALPAMISMDAFFLSHTGEPVELPDQDIVDQFLPEYFLKYKLDVENPVTFGALVAGEGYMELRKAIDMALEEVLTLGKDVFADFKRQFGRSYSFIEAWNTHNADIVVATTGTITSTAREVVKALRQEGMNVGLLKIYLARPFPKKLVISALKGVKKVAVLDRNISFGSGGIFAQEIKDALYNSDVHPDIYSYIVGLGGRDVTPETVYDLIMEVNRRKKPSSSSTWVELLPQAKDLDVPAMLATNENPDELVHPGGRGCPGCGAALGLIKVMQVLGKRTMVAIPACCSSIITGAFPNKMLEVPTYHTAFATAAAAATGMTRSLKHQNIEDVTVITWAGDGGTYDIGIQALSGAAERNEDFIYICYDNEAYMNTGIQRSSATPLGTLTTTTPYGALEDSRKKNIMDIMTAHGIPYCATASVAYPDDLMQKIETAKTMKGTRFILIFSPCPPGHKYPSHFAIKIARLAVQTRIFPLYEVINGEQYQLTVEHKGIPVKEYFKLQGRFMYLTESELMDSQKQTDYAWERLKLQVEMGQKLALLRDNRG</sequence>
<evidence type="ECO:0000256" key="1">
    <source>
        <dbReference type="ARBA" id="ARBA00022448"/>
    </source>
</evidence>
<keyword evidence="4" id="KW-0560">Oxidoreductase</keyword>
<dbReference type="Pfam" id="PF01855">
    <property type="entry name" value="POR_N"/>
    <property type="match status" value="1"/>
</dbReference>
<evidence type="ECO:0000259" key="7">
    <source>
        <dbReference type="Pfam" id="PF01855"/>
    </source>
</evidence>
<dbReference type="InterPro" id="IPR009014">
    <property type="entry name" value="Transketo_C/PFOR_II"/>
</dbReference>
<evidence type="ECO:0000256" key="5">
    <source>
        <dbReference type="ARBA" id="ARBA00023004"/>
    </source>
</evidence>
<organism evidence="10 11">
    <name type="scientific">candidate division CSSED10-310 bacterium</name>
    <dbReference type="NCBI Taxonomy" id="2855610"/>
    <lineage>
        <taxon>Bacteria</taxon>
        <taxon>Bacteria division CSSED10-310</taxon>
    </lineage>
</organism>
<dbReference type="EMBL" id="JBHPBY010000073">
    <property type="protein sequence ID" value="MFC1850051.1"/>
    <property type="molecule type" value="Genomic_DNA"/>
</dbReference>
<evidence type="ECO:0000313" key="11">
    <source>
        <dbReference type="Proteomes" id="UP001594351"/>
    </source>
</evidence>
<dbReference type="PANTHER" id="PTHR32154:SF0">
    <property type="entry name" value="PYRUVATE-FLAVODOXIN OXIDOREDUCTASE-RELATED"/>
    <property type="match status" value="1"/>
</dbReference>
<dbReference type="SUPFAM" id="SSF52518">
    <property type="entry name" value="Thiamin diphosphate-binding fold (THDP-binding)"/>
    <property type="match status" value="2"/>
</dbReference>
<keyword evidence="2" id="KW-0004">4Fe-4S</keyword>
<keyword evidence="6" id="KW-0411">Iron-sulfur</keyword>
<evidence type="ECO:0000259" key="9">
    <source>
        <dbReference type="Pfam" id="PF17147"/>
    </source>
</evidence>
<keyword evidence="11" id="KW-1185">Reference proteome</keyword>
<name>A0ABV6YVC3_UNCC1</name>
<dbReference type="Proteomes" id="UP001594351">
    <property type="component" value="Unassembled WGS sequence"/>
</dbReference>
<dbReference type="PANTHER" id="PTHR32154">
    <property type="entry name" value="PYRUVATE-FLAVODOXIN OXIDOREDUCTASE-RELATED"/>
    <property type="match status" value="1"/>
</dbReference>
<comment type="caution">
    <text evidence="10">The sequence shown here is derived from an EMBL/GenBank/DDBJ whole genome shotgun (WGS) entry which is preliminary data.</text>
</comment>
<keyword evidence="1" id="KW-0813">Transport</keyword>
<evidence type="ECO:0000259" key="8">
    <source>
        <dbReference type="Pfam" id="PF02775"/>
    </source>
</evidence>
<gene>
    <name evidence="10" type="ORF">ACFL27_07660</name>
</gene>
<feature type="domain" description="Thiamine pyrophosphate enzyme TPP-binding" evidence="8">
    <location>
        <begin position="451"/>
        <end position="597"/>
    </location>
</feature>
<dbReference type="InterPro" id="IPR050722">
    <property type="entry name" value="Pyruvate:ferred/Flavod_OxRd"/>
</dbReference>
<evidence type="ECO:0000256" key="2">
    <source>
        <dbReference type="ARBA" id="ARBA00022485"/>
    </source>
</evidence>
<evidence type="ECO:0000256" key="4">
    <source>
        <dbReference type="ARBA" id="ARBA00023002"/>
    </source>
</evidence>
<evidence type="ECO:0000256" key="3">
    <source>
        <dbReference type="ARBA" id="ARBA00022982"/>
    </source>
</evidence>
<evidence type="ECO:0000313" key="10">
    <source>
        <dbReference type="EMBL" id="MFC1850051.1"/>
    </source>
</evidence>
<dbReference type="CDD" id="cd07034">
    <property type="entry name" value="TPP_PYR_PFOR_IOR-alpha_like"/>
    <property type="match status" value="1"/>
</dbReference>
<dbReference type="InterPro" id="IPR029061">
    <property type="entry name" value="THDP-binding"/>
</dbReference>
<feature type="domain" description="Pyruvate flavodoxin/ferredoxin oxidoreductase pyrimidine binding" evidence="7">
    <location>
        <begin position="16"/>
        <end position="231"/>
    </location>
</feature>
<dbReference type="Gene3D" id="3.40.50.920">
    <property type="match status" value="1"/>
</dbReference>
<protein>
    <submittedName>
        <fullName evidence="10">Thiamine pyrophosphate-dependent enzyme</fullName>
    </submittedName>
</protein>
<proteinExistence type="predicted"/>
<feature type="domain" description="Pyruvate:ferredoxin oxidoreductase core" evidence="9">
    <location>
        <begin position="259"/>
        <end position="362"/>
    </location>
</feature>
<keyword evidence="3" id="KW-0249">Electron transport</keyword>
<dbReference type="Gene3D" id="3.40.50.970">
    <property type="match status" value="3"/>
</dbReference>
<reference evidence="10 11" key="1">
    <citation type="submission" date="2024-09" db="EMBL/GenBank/DDBJ databases">
        <title>Laminarin stimulates single cell rates of sulfate reduction while oxygen inhibits transcriptomic activity in coastal marine sediment.</title>
        <authorList>
            <person name="Lindsay M."/>
            <person name="Orcutt B."/>
            <person name="Emerson D."/>
            <person name="Stepanauskas R."/>
            <person name="D'Angelo T."/>
        </authorList>
    </citation>
    <scope>NUCLEOTIDE SEQUENCE [LARGE SCALE GENOMIC DNA]</scope>
    <source>
        <strain evidence="10">SAG AM-311-K15</strain>
    </source>
</reference>
<dbReference type="InterPro" id="IPR002880">
    <property type="entry name" value="Pyrv_Fd/Flavodoxin_OxRdtase_N"/>
</dbReference>
<accession>A0ABV6YVC3</accession>
<evidence type="ECO:0000256" key="6">
    <source>
        <dbReference type="ARBA" id="ARBA00023014"/>
    </source>
</evidence>
<dbReference type="InterPro" id="IPR033412">
    <property type="entry name" value="PFOR_II"/>
</dbReference>
<dbReference type="Pfam" id="PF02775">
    <property type="entry name" value="TPP_enzyme_C"/>
    <property type="match status" value="1"/>
</dbReference>
<dbReference type="InterPro" id="IPR011766">
    <property type="entry name" value="TPP_enzyme_TPP-bd"/>
</dbReference>
<dbReference type="Pfam" id="PF17147">
    <property type="entry name" value="PFOR_II"/>
    <property type="match status" value="1"/>
</dbReference>
<dbReference type="SUPFAM" id="SSF52922">
    <property type="entry name" value="TK C-terminal domain-like"/>
    <property type="match status" value="1"/>
</dbReference>